<keyword evidence="1" id="KW-0732">Signal</keyword>
<dbReference type="Gene3D" id="2.40.10.10">
    <property type="entry name" value="Trypsin-like serine proteases"/>
    <property type="match status" value="2"/>
</dbReference>
<evidence type="ECO:0000313" key="3">
    <source>
        <dbReference type="EMBL" id="CAH1101335.1"/>
    </source>
</evidence>
<dbReference type="GO" id="GO:0004252">
    <property type="term" value="F:serine-type endopeptidase activity"/>
    <property type="evidence" value="ECO:0007669"/>
    <property type="project" value="InterPro"/>
</dbReference>
<protein>
    <recommendedName>
        <fullName evidence="2">Peptidase S1 domain-containing protein</fullName>
    </recommendedName>
</protein>
<dbReference type="Proteomes" id="UP001153636">
    <property type="component" value="Chromosome 11"/>
</dbReference>
<feature type="chain" id="PRO_5040270645" description="Peptidase S1 domain-containing protein" evidence="1">
    <location>
        <begin position="24"/>
        <end position="408"/>
    </location>
</feature>
<dbReference type="EMBL" id="OV651823">
    <property type="protein sequence ID" value="CAH1101335.1"/>
    <property type="molecule type" value="Genomic_DNA"/>
</dbReference>
<dbReference type="Pfam" id="PF00089">
    <property type="entry name" value="Trypsin"/>
    <property type="match status" value="1"/>
</dbReference>
<gene>
    <name evidence="3" type="ORF">PSYICH_LOCUS2296</name>
</gene>
<feature type="domain" description="Peptidase S1" evidence="2">
    <location>
        <begin position="150"/>
        <end position="407"/>
    </location>
</feature>
<evidence type="ECO:0000259" key="2">
    <source>
        <dbReference type="PROSITE" id="PS50240"/>
    </source>
</evidence>
<dbReference type="PANTHER" id="PTHR24260:SF147">
    <property type="entry name" value="EG:BACR7A4.3 PROTEIN-RELATED"/>
    <property type="match status" value="1"/>
</dbReference>
<dbReference type="SMART" id="SM00020">
    <property type="entry name" value="Tryp_SPc"/>
    <property type="match status" value="1"/>
</dbReference>
<dbReference type="SUPFAM" id="SSF50494">
    <property type="entry name" value="Trypsin-like serine proteases"/>
    <property type="match status" value="1"/>
</dbReference>
<feature type="signal peptide" evidence="1">
    <location>
        <begin position="1"/>
        <end position="23"/>
    </location>
</feature>
<proteinExistence type="predicted"/>
<dbReference type="InterPro" id="IPR051333">
    <property type="entry name" value="CLIP_Serine_Protease"/>
</dbReference>
<dbReference type="AlphaFoldDB" id="A0A9P0CK51"/>
<dbReference type="PROSITE" id="PS50240">
    <property type="entry name" value="TRYPSIN_DOM"/>
    <property type="match status" value="1"/>
</dbReference>
<evidence type="ECO:0000313" key="4">
    <source>
        <dbReference type="Proteomes" id="UP001153636"/>
    </source>
</evidence>
<name>A0A9P0CK51_9CUCU</name>
<dbReference type="PANTHER" id="PTHR24260">
    <property type="match status" value="1"/>
</dbReference>
<sequence length="408" mass="46382">MFKSGKCAVSIAFVLYISVAVLAECDDDIVSNEEEDSKSPEALLYFKALKDVQAAEHPNVICNTNCLYNKEDVNNFNISKQENYTVINCNLCCINTTLVEDPQFRQRRTFYGYSMNDFVTTPLGLPAGSIAHAKCREYSQYAEFKYTHPIMGKISSPCPLDEPVNSDLMTRGMQEFPHIVQLGYMGYQKTTWSCGGALISEKFVLTSAYCVRVESIHFPVLVRAGIINTSFMQIRNIVERITHPDYKQGAYHNIALLRLNAGFELNAYVRPACLFNKKKIHVFTAIATNWASNINSPDDELVKNYLQVVDYDACNRSFAKCQWEYQFQLPDGIIEDHMMCVGSIPSMDICQHDISSILQVPHQYEPGIYCMYDIVGVFSLGTSCISSLPRIYSMVSYYLEWIEEQVWS</sequence>
<keyword evidence="4" id="KW-1185">Reference proteome</keyword>
<reference evidence="3" key="1">
    <citation type="submission" date="2022-01" db="EMBL/GenBank/DDBJ databases">
        <authorList>
            <person name="King R."/>
        </authorList>
    </citation>
    <scope>NUCLEOTIDE SEQUENCE</scope>
</reference>
<dbReference type="GO" id="GO:0006508">
    <property type="term" value="P:proteolysis"/>
    <property type="evidence" value="ECO:0007669"/>
    <property type="project" value="InterPro"/>
</dbReference>
<organism evidence="3 4">
    <name type="scientific">Psylliodes chrysocephalus</name>
    <dbReference type="NCBI Taxonomy" id="3402493"/>
    <lineage>
        <taxon>Eukaryota</taxon>
        <taxon>Metazoa</taxon>
        <taxon>Ecdysozoa</taxon>
        <taxon>Arthropoda</taxon>
        <taxon>Hexapoda</taxon>
        <taxon>Insecta</taxon>
        <taxon>Pterygota</taxon>
        <taxon>Neoptera</taxon>
        <taxon>Endopterygota</taxon>
        <taxon>Coleoptera</taxon>
        <taxon>Polyphaga</taxon>
        <taxon>Cucujiformia</taxon>
        <taxon>Chrysomeloidea</taxon>
        <taxon>Chrysomelidae</taxon>
        <taxon>Galerucinae</taxon>
        <taxon>Alticini</taxon>
        <taxon>Psylliodes</taxon>
    </lineage>
</organism>
<evidence type="ECO:0000256" key="1">
    <source>
        <dbReference type="SAM" id="SignalP"/>
    </source>
</evidence>
<dbReference type="OrthoDB" id="6339452at2759"/>
<dbReference type="InterPro" id="IPR009003">
    <property type="entry name" value="Peptidase_S1_PA"/>
</dbReference>
<dbReference type="InterPro" id="IPR001254">
    <property type="entry name" value="Trypsin_dom"/>
</dbReference>
<accession>A0A9P0CK51</accession>
<dbReference type="InterPro" id="IPR043504">
    <property type="entry name" value="Peptidase_S1_PA_chymotrypsin"/>
</dbReference>